<dbReference type="AlphaFoldDB" id="A0A139MBW2"/>
<evidence type="ECO:0000313" key="2">
    <source>
        <dbReference type="Proteomes" id="UP000070541"/>
    </source>
</evidence>
<dbReference type="Proteomes" id="UP000070541">
    <property type="component" value="Unassembled WGS sequence"/>
</dbReference>
<gene>
    <name evidence="1" type="ORF">SORDD05_00366</name>
</gene>
<evidence type="ECO:0000313" key="1">
    <source>
        <dbReference type="EMBL" id="KXT61133.1"/>
    </source>
</evidence>
<dbReference type="EMBL" id="LQOG01000014">
    <property type="protein sequence ID" value="KXT61133.1"/>
    <property type="molecule type" value="Genomic_DNA"/>
</dbReference>
<accession>A0A139MBW2</accession>
<comment type="caution">
    <text evidence="1">The sequence shown here is derived from an EMBL/GenBank/DDBJ whole genome shotgun (WGS) entry which is preliminary data.</text>
</comment>
<organism evidence="1 2">
    <name type="scientific">Streptococcus oralis</name>
    <dbReference type="NCBI Taxonomy" id="1303"/>
    <lineage>
        <taxon>Bacteria</taxon>
        <taxon>Bacillati</taxon>
        <taxon>Bacillota</taxon>
        <taxon>Bacilli</taxon>
        <taxon>Lactobacillales</taxon>
        <taxon>Streptococcaceae</taxon>
        <taxon>Streptococcus</taxon>
    </lineage>
</organism>
<dbReference type="PATRIC" id="fig|1303.76.peg.383"/>
<name>A0A139MBW2_STROR</name>
<proteinExistence type="predicted"/>
<reference evidence="1 2" key="1">
    <citation type="submission" date="2016-01" db="EMBL/GenBank/DDBJ databases">
        <title>Highly variable Streptococcus oralis are common among viridans streptococci isolated from primates.</title>
        <authorList>
            <person name="Denapaite D."/>
            <person name="Rieger M."/>
            <person name="Koendgen S."/>
            <person name="Brueckner R."/>
            <person name="Ochigava I."/>
            <person name="Kappeler P."/>
            <person name="Maetz-Rensing K."/>
            <person name="Leendertz F."/>
            <person name="Hakenbeck R."/>
        </authorList>
    </citation>
    <scope>NUCLEOTIDE SEQUENCE [LARGE SCALE GENOMIC DNA]</scope>
    <source>
        <strain evidence="1 2">DD05</strain>
    </source>
</reference>
<protein>
    <submittedName>
        <fullName evidence="1">Uncharacterized protein</fullName>
    </submittedName>
</protein>
<sequence>MIVRASTWLDKEIEEVEIIVADEKYEINCLSKNKKVGV</sequence>